<dbReference type="PROSITE" id="PS01229">
    <property type="entry name" value="COF_2"/>
    <property type="match status" value="1"/>
</dbReference>
<dbReference type="SUPFAM" id="SSF81653">
    <property type="entry name" value="Calcium ATPase, transduction domain A"/>
    <property type="match status" value="1"/>
</dbReference>
<dbReference type="GO" id="GO:0046872">
    <property type="term" value="F:metal ion binding"/>
    <property type="evidence" value="ECO:0007669"/>
    <property type="project" value="UniProtKB-KW"/>
</dbReference>
<dbReference type="Gene3D" id="3.40.50.1000">
    <property type="entry name" value="HAD superfamily/HAD-like"/>
    <property type="match status" value="1"/>
</dbReference>
<dbReference type="GO" id="GO:0005524">
    <property type="term" value="F:ATP binding"/>
    <property type="evidence" value="ECO:0007669"/>
    <property type="project" value="UniProtKB-UniRule"/>
</dbReference>
<reference evidence="11 12" key="1">
    <citation type="submission" date="2018-08" db="EMBL/GenBank/DDBJ databases">
        <title>Complete genome sequencing of Blastochloris tepida GI.</title>
        <authorList>
            <person name="Tsukatani Y."/>
            <person name="Mori H."/>
        </authorList>
    </citation>
    <scope>NUCLEOTIDE SEQUENCE [LARGE SCALE GENOMIC DNA]</scope>
    <source>
        <strain evidence="11 12">GI</strain>
    </source>
</reference>
<evidence type="ECO:0000256" key="5">
    <source>
        <dbReference type="ARBA" id="ARBA00022989"/>
    </source>
</evidence>
<feature type="domain" description="P-type ATPase A" evidence="10">
    <location>
        <begin position="186"/>
        <end position="284"/>
    </location>
</feature>
<dbReference type="PROSITE" id="PS00154">
    <property type="entry name" value="ATPASE_E1_E2"/>
    <property type="match status" value="1"/>
</dbReference>
<dbReference type="SFLD" id="SFLDS00003">
    <property type="entry name" value="Haloacid_Dehalogenase"/>
    <property type="match status" value="1"/>
</dbReference>
<dbReference type="PRINTS" id="PR00119">
    <property type="entry name" value="CATATPASE"/>
</dbReference>
<dbReference type="Gene3D" id="2.70.150.10">
    <property type="entry name" value="Calcium-transporting ATPase, cytoplasmic transduction domain A"/>
    <property type="match status" value="1"/>
</dbReference>
<dbReference type="SFLD" id="SFLDG00002">
    <property type="entry name" value="C1.7:_P-type_atpase_like"/>
    <property type="match status" value="1"/>
</dbReference>
<dbReference type="AlphaFoldDB" id="A0A348G3G3"/>
<dbReference type="GO" id="GO:0016887">
    <property type="term" value="F:ATP hydrolysis activity"/>
    <property type="evidence" value="ECO:0007669"/>
    <property type="project" value="InterPro"/>
</dbReference>
<evidence type="ECO:0000256" key="4">
    <source>
        <dbReference type="ARBA" id="ARBA00022967"/>
    </source>
</evidence>
<keyword evidence="12" id="KW-1185">Reference proteome</keyword>
<dbReference type="InterPro" id="IPR023214">
    <property type="entry name" value="HAD_sf"/>
</dbReference>
<dbReference type="Pfam" id="PF00122">
    <property type="entry name" value="E1-E2_ATPase"/>
    <property type="match status" value="1"/>
</dbReference>
<dbReference type="NCBIfam" id="TIGR01525">
    <property type="entry name" value="ATPase-IB_hvy"/>
    <property type="match status" value="1"/>
</dbReference>
<evidence type="ECO:0000313" key="11">
    <source>
        <dbReference type="EMBL" id="BBF94096.1"/>
    </source>
</evidence>
<keyword evidence="5" id="KW-1133">Transmembrane helix</keyword>
<dbReference type="InterPro" id="IPR001757">
    <property type="entry name" value="P_typ_ATPase"/>
</dbReference>
<dbReference type="NCBIfam" id="TIGR01494">
    <property type="entry name" value="ATPase_P-type"/>
    <property type="match status" value="2"/>
</dbReference>
<keyword evidence="4" id="KW-1278">Translocase</keyword>
<dbReference type="InterPro" id="IPR023299">
    <property type="entry name" value="ATPase_P-typ_cyto_dom_N"/>
</dbReference>
<dbReference type="InterPro" id="IPR044492">
    <property type="entry name" value="P_typ_ATPase_HD_dom"/>
</dbReference>
<dbReference type="Pfam" id="PF00702">
    <property type="entry name" value="Hydrolase"/>
    <property type="match status" value="1"/>
</dbReference>
<proteinExistence type="inferred from homology"/>
<evidence type="ECO:0000259" key="10">
    <source>
        <dbReference type="Pfam" id="PF00122"/>
    </source>
</evidence>
<protein>
    <recommendedName>
        <fullName evidence="7">P-type Zn(2+) transporter</fullName>
        <ecNumber evidence="7">7.2.2.12</ecNumber>
    </recommendedName>
</protein>
<dbReference type="InterPro" id="IPR018303">
    <property type="entry name" value="ATPase_P-typ_P_site"/>
</dbReference>
<dbReference type="RefSeq" id="WP_126401241.1">
    <property type="nucleotide sequence ID" value="NZ_AP018907.1"/>
</dbReference>
<evidence type="ECO:0000256" key="9">
    <source>
        <dbReference type="RuleBase" id="RU362081"/>
    </source>
</evidence>
<evidence type="ECO:0000256" key="8">
    <source>
        <dbReference type="ARBA" id="ARBA00047308"/>
    </source>
</evidence>
<keyword evidence="9" id="KW-0547">Nucleotide-binding</keyword>
<dbReference type="GO" id="GO:0005886">
    <property type="term" value="C:plasma membrane"/>
    <property type="evidence" value="ECO:0007669"/>
    <property type="project" value="UniProtKB-SubCell"/>
</dbReference>
<dbReference type="SUPFAM" id="SSF56784">
    <property type="entry name" value="HAD-like"/>
    <property type="match status" value="1"/>
</dbReference>
<dbReference type="EMBL" id="AP018907">
    <property type="protein sequence ID" value="BBF94096.1"/>
    <property type="molecule type" value="Genomic_DNA"/>
</dbReference>
<sequence>MTVIAHETSGRLRLRLDRSSADLWTRSAARVEVVRGVKEVRLNAPCASLIVAFDGTADTRRAILKAIDEPIAADAVPPAEADGPDLAQVVMSGALMALAAVLPPPLRGPVTVLNVAGVVLRGIRAAARDGLTVEVLDAAAISLPTLRREYLTANFTRFLLDLGGYIEASTARRSDHLLRDLLQARPDTVTIETPSGEVIELPYDEVVEGARVVVGTGGRVPVDGVVAAGAAWVNASAVTGESLPVPREAGDSVLSGSVVEDGRLVIAAERVGEATTTARISRYIQEGLADPSGIQSESQKMANRRVLITLASGAGVFALTRDWRRLESVFLVDYSCAVKFGTPIAIKAAMFRAAKGGCLIKSGRSLEAVAAVDTVVFDKTGTLTHNTLEVTDIHRPAGAALDEPELLALVASLAEHTSHPVAGAVVDLAKRRHLAHIGHEEVSFLVGHGIGSTVCGRSIRIGSRHYLEEHEGIGFEGVEALIDRLAHEGKSMLFVSADGELIGVIGLRDRLRAETPAVLRRLRALGIKTVAMITGDHEAKARQIGTALGLDLVFHDQKPEDKARVVEALKAEGRTVAFVGDGVNDGPALMAAHVGIAMPRAADIARATADIVLLEDSLDAIPMLRGLATETMALIRSNFAASVAINSAIMAGAALGRLSPVATATLHNGTTIAILLRALASTGAGRARRSTPVR</sequence>
<keyword evidence="6" id="KW-0472">Membrane</keyword>
<comment type="subcellular location">
    <subcellularLocation>
        <location evidence="9">Cell membrane</location>
    </subcellularLocation>
    <subcellularLocation>
        <location evidence="1">Membrane</location>
    </subcellularLocation>
</comment>
<dbReference type="InterPro" id="IPR051014">
    <property type="entry name" value="Cation_Transport_ATPase_IB"/>
</dbReference>
<keyword evidence="3" id="KW-0812">Transmembrane</keyword>
<gene>
    <name evidence="11" type="ORF">BLTE_27810</name>
</gene>
<accession>A0A348G3G3</accession>
<evidence type="ECO:0000256" key="3">
    <source>
        <dbReference type="ARBA" id="ARBA00022692"/>
    </source>
</evidence>
<dbReference type="InterPro" id="IPR036412">
    <property type="entry name" value="HAD-like_sf"/>
</dbReference>
<dbReference type="Gene3D" id="3.40.1110.10">
    <property type="entry name" value="Calcium-transporting ATPase, cytoplasmic domain N"/>
    <property type="match status" value="1"/>
</dbReference>
<dbReference type="KEGG" id="blag:BLTE_27810"/>
<dbReference type="GO" id="GO:0016463">
    <property type="term" value="F:P-type zinc transporter activity"/>
    <property type="evidence" value="ECO:0007669"/>
    <property type="project" value="UniProtKB-EC"/>
</dbReference>
<organism evidence="11 12">
    <name type="scientific">Blastochloris tepida</name>
    <dbReference type="NCBI Taxonomy" id="2233851"/>
    <lineage>
        <taxon>Bacteria</taxon>
        <taxon>Pseudomonadati</taxon>
        <taxon>Pseudomonadota</taxon>
        <taxon>Alphaproteobacteria</taxon>
        <taxon>Hyphomicrobiales</taxon>
        <taxon>Blastochloridaceae</taxon>
        <taxon>Blastochloris</taxon>
    </lineage>
</organism>
<dbReference type="PANTHER" id="PTHR48085">
    <property type="entry name" value="CADMIUM/ZINC-TRANSPORTING ATPASE HMA2-RELATED"/>
    <property type="match status" value="1"/>
</dbReference>
<dbReference type="EC" id="7.2.2.12" evidence="7"/>
<evidence type="ECO:0000256" key="1">
    <source>
        <dbReference type="ARBA" id="ARBA00004370"/>
    </source>
</evidence>
<keyword evidence="9" id="KW-0067">ATP-binding</keyword>
<dbReference type="PANTHER" id="PTHR48085:SF5">
    <property type="entry name" value="CADMIUM_ZINC-TRANSPORTING ATPASE HMA4-RELATED"/>
    <property type="match status" value="1"/>
</dbReference>
<dbReference type="InterPro" id="IPR059000">
    <property type="entry name" value="ATPase_P-type_domA"/>
</dbReference>
<dbReference type="InterPro" id="IPR008250">
    <property type="entry name" value="ATPase_P-typ_transduc_dom_A_sf"/>
</dbReference>
<keyword evidence="9" id="KW-1003">Cell membrane</keyword>
<evidence type="ECO:0000256" key="6">
    <source>
        <dbReference type="ARBA" id="ARBA00023136"/>
    </source>
</evidence>
<dbReference type="SFLD" id="SFLDF00027">
    <property type="entry name" value="p-type_atpase"/>
    <property type="match status" value="1"/>
</dbReference>
<evidence type="ECO:0000313" key="12">
    <source>
        <dbReference type="Proteomes" id="UP000266934"/>
    </source>
</evidence>
<name>A0A348G3G3_9HYPH</name>
<comment type="similarity">
    <text evidence="2 9">Belongs to the cation transport ATPase (P-type) (TC 3.A.3) family. Type IB subfamily.</text>
</comment>
<comment type="catalytic activity">
    <reaction evidence="8">
        <text>Zn(2+)(in) + ATP + H2O = Zn(2+)(out) + ADP + phosphate + H(+)</text>
        <dbReference type="Rhea" id="RHEA:20621"/>
        <dbReference type="ChEBI" id="CHEBI:15377"/>
        <dbReference type="ChEBI" id="CHEBI:15378"/>
        <dbReference type="ChEBI" id="CHEBI:29105"/>
        <dbReference type="ChEBI" id="CHEBI:30616"/>
        <dbReference type="ChEBI" id="CHEBI:43474"/>
        <dbReference type="ChEBI" id="CHEBI:456216"/>
        <dbReference type="EC" id="7.2.2.12"/>
    </reaction>
</comment>
<keyword evidence="9" id="KW-0479">Metal-binding</keyword>
<dbReference type="OrthoDB" id="7762541at2"/>
<dbReference type="GO" id="GO:0015086">
    <property type="term" value="F:cadmium ion transmembrane transporter activity"/>
    <property type="evidence" value="ECO:0007669"/>
    <property type="project" value="TreeGrafter"/>
</dbReference>
<dbReference type="Proteomes" id="UP000266934">
    <property type="component" value="Chromosome"/>
</dbReference>
<evidence type="ECO:0000256" key="2">
    <source>
        <dbReference type="ARBA" id="ARBA00006024"/>
    </source>
</evidence>
<dbReference type="InterPro" id="IPR027256">
    <property type="entry name" value="P-typ_ATPase_IB"/>
</dbReference>
<evidence type="ECO:0000256" key="7">
    <source>
        <dbReference type="ARBA" id="ARBA00039097"/>
    </source>
</evidence>